<dbReference type="Proteomes" id="UP000182977">
    <property type="component" value="Chromosome I"/>
</dbReference>
<keyword evidence="4" id="KW-1185">Reference proteome</keyword>
<dbReference type="SUPFAM" id="SSF47413">
    <property type="entry name" value="lambda repressor-like DNA-binding domains"/>
    <property type="match status" value="1"/>
</dbReference>
<dbReference type="Pfam" id="PF01381">
    <property type="entry name" value="HTH_3"/>
    <property type="match status" value="1"/>
</dbReference>
<dbReference type="RefSeq" id="WP_046766358.1">
    <property type="nucleotide sequence ID" value="NZ_KQ061219.1"/>
</dbReference>
<dbReference type="GO" id="GO:0003677">
    <property type="term" value="F:DNA binding"/>
    <property type="evidence" value="ECO:0007669"/>
    <property type="project" value="InterPro"/>
</dbReference>
<dbReference type="CDD" id="cd00093">
    <property type="entry name" value="HTH_XRE"/>
    <property type="match status" value="1"/>
</dbReference>
<feature type="coiled-coil region" evidence="1">
    <location>
        <begin position="24"/>
        <end position="58"/>
    </location>
</feature>
<protein>
    <submittedName>
        <fullName evidence="3">Helix-turn-helix domain-containing protein</fullName>
    </submittedName>
</protein>
<reference evidence="4" key="1">
    <citation type="submission" date="2016-10" db="EMBL/GenBank/DDBJ databases">
        <authorList>
            <person name="Varghese N."/>
            <person name="Submissions S."/>
        </authorList>
    </citation>
    <scope>NUCLEOTIDE SEQUENCE [LARGE SCALE GENOMIC DNA]</scope>
    <source>
        <strain evidence="4">DSM 45079</strain>
    </source>
</reference>
<dbReference type="STRING" id="419479.SAMN04488563_0830"/>
<evidence type="ECO:0000256" key="1">
    <source>
        <dbReference type="SAM" id="Coils"/>
    </source>
</evidence>
<keyword evidence="1" id="KW-0175">Coiled coil</keyword>
<organism evidence="3 4">
    <name type="scientific">Jiangella alkaliphila</name>
    <dbReference type="NCBI Taxonomy" id="419479"/>
    <lineage>
        <taxon>Bacteria</taxon>
        <taxon>Bacillati</taxon>
        <taxon>Actinomycetota</taxon>
        <taxon>Actinomycetes</taxon>
        <taxon>Jiangellales</taxon>
        <taxon>Jiangellaceae</taxon>
        <taxon>Jiangella</taxon>
    </lineage>
</organism>
<dbReference type="InterPro" id="IPR010982">
    <property type="entry name" value="Lambda_DNA-bd_dom_sf"/>
</dbReference>
<name>A0A1H2H426_9ACTN</name>
<proteinExistence type="predicted"/>
<dbReference type="OrthoDB" id="4640255at2"/>
<dbReference type="EMBL" id="LT629791">
    <property type="protein sequence ID" value="SDU26576.1"/>
    <property type="molecule type" value="Genomic_DNA"/>
</dbReference>
<sequence length="113" mass="12754">MTQEIETTTSTARWPTWAETRAKLNVDEAAVAQARAELEAEEAAYRLAEIRREQHRTQTEVARDMGVSQKRVSEIERGDLTRTEVDTISRYVAALGGRIRIVADFPGHSITVR</sequence>
<dbReference type="AlphaFoldDB" id="A0A1H2H426"/>
<evidence type="ECO:0000313" key="4">
    <source>
        <dbReference type="Proteomes" id="UP000182977"/>
    </source>
</evidence>
<evidence type="ECO:0000313" key="3">
    <source>
        <dbReference type="EMBL" id="SDU26576.1"/>
    </source>
</evidence>
<gene>
    <name evidence="3" type="ORF">SAMN04488563_0830</name>
</gene>
<dbReference type="PROSITE" id="PS50943">
    <property type="entry name" value="HTH_CROC1"/>
    <property type="match status" value="1"/>
</dbReference>
<feature type="domain" description="HTH cro/C1-type" evidence="2">
    <location>
        <begin position="47"/>
        <end position="102"/>
    </location>
</feature>
<dbReference type="SMART" id="SM00530">
    <property type="entry name" value="HTH_XRE"/>
    <property type="match status" value="1"/>
</dbReference>
<dbReference type="InterPro" id="IPR001387">
    <property type="entry name" value="Cro/C1-type_HTH"/>
</dbReference>
<evidence type="ECO:0000259" key="2">
    <source>
        <dbReference type="PROSITE" id="PS50943"/>
    </source>
</evidence>
<dbReference type="Gene3D" id="1.10.260.40">
    <property type="entry name" value="lambda repressor-like DNA-binding domains"/>
    <property type="match status" value="1"/>
</dbReference>
<accession>A0A1H2H426</accession>